<keyword evidence="1" id="KW-0175">Coiled coil</keyword>
<dbReference type="InterPro" id="IPR040036">
    <property type="entry name" value="CYCLOPS"/>
</dbReference>
<dbReference type="AlphaFoldDB" id="A0A8X8IY78"/>
<organism evidence="3 4">
    <name type="scientific">Populus tomentosa</name>
    <name type="common">Chinese white poplar</name>
    <dbReference type="NCBI Taxonomy" id="118781"/>
    <lineage>
        <taxon>Eukaryota</taxon>
        <taxon>Viridiplantae</taxon>
        <taxon>Streptophyta</taxon>
        <taxon>Embryophyta</taxon>
        <taxon>Tracheophyta</taxon>
        <taxon>Spermatophyta</taxon>
        <taxon>Magnoliopsida</taxon>
        <taxon>eudicotyledons</taxon>
        <taxon>Gunneridae</taxon>
        <taxon>Pentapetalae</taxon>
        <taxon>rosids</taxon>
        <taxon>fabids</taxon>
        <taxon>Malpighiales</taxon>
        <taxon>Salicaceae</taxon>
        <taxon>Saliceae</taxon>
        <taxon>Populus</taxon>
    </lineage>
</organism>
<gene>
    <name evidence="3" type="ORF">POTOM_001064</name>
</gene>
<evidence type="ECO:0008006" key="5">
    <source>
        <dbReference type="Google" id="ProtNLM"/>
    </source>
</evidence>
<feature type="compositionally biased region" description="Polar residues" evidence="2">
    <location>
        <begin position="370"/>
        <end position="396"/>
    </location>
</feature>
<feature type="region of interest" description="Disordered" evidence="2">
    <location>
        <begin position="367"/>
        <end position="401"/>
    </location>
</feature>
<dbReference type="OrthoDB" id="1737017at2759"/>
<dbReference type="GO" id="GO:0043565">
    <property type="term" value="F:sequence-specific DNA binding"/>
    <property type="evidence" value="ECO:0007669"/>
    <property type="project" value="InterPro"/>
</dbReference>
<feature type="coiled-coil region" evidence="1">
    <location>
        <begin position="502"/>
        <end position="564"/>
    </location>
</feature>
<evidence type="ECO:0000313" key="3">
    <source>
        <dbReference type="EMBL" id="KAG6791929.1"/>
    </source>
</evidence>
<sequence length="569" mass="63664">METEGRGFADLYRNSSEELFLKSLMETSIGMPVPTMEMLGFNNLSHDFRANSEELFKSWLTNGEARKENGYNSTSIAHRTRQTSRRISTELVNLTSQQHGSIPQKKRSNDVLFTQNNPIADDISNDLNQQSASRNAAERTMPASNLYLAKTWFHSSQPMTRSRSSELRRRYVAMQCAQTNRGMEAMQDVSGHGVNNLKHEFGNRNGFNDPPMHDTANQLGLFMSPSNSSSSTFNTPQMSSIDKVSSVVNMLKGTLERKKLRSQIEKETVEDSLNAFFHSQEVIINSTSDQGIGSGIYEIPPGSFQEISSGQVKDPGVLQAVQGPIDLDFEGFVNTINPVQLGTVSREPSQSESSAAAPVVSSGFDACDGPSNSSQTLSVCESSRKQVGNGRSSENGSRAKDFRERIIDNLKDDRKKGGLIRYGSETSAGSGNHLILKNFISMNVGFPMLGITERRRSHHECVALLIHAVDKGDPTKKRRVERSRKMAEAKERNMTPAIPTDMQSILKRCENLEKEVRSLKLNLSFMNRKDSEQTKQIEELQKQNEELTDEKERLFEEIERILADTGKMW</sequence>
<dbReference type="PANTHER" id="PTHR36890">
    <property type="entry name" value="PROTEIN CYCLOPS"/>
    <property type="match status" value="1"/>
</dbReference>
<evidence type="ECO:0000256" key="2">
    <source>
        <dbReference type="SAM" id="MobiDB-lite"/>
    </source>
</evidence>
<reference evidence="3" key="1">
    <citation type="journal article" date="2020" name="bioRxiv">
        <title>Hybrid origin of Populus tomentosa Carr. identified through genome sequencing and phylogenomic analysis.</title>
        <authorList>
            <person name="An X."/>
            <person name="Gao K."/>
            <person name="Chen Z."/>
            <person name="Li J."/>
            <person name="Yang X."/>
            <person name="Yang X."/>
            <person name="Zhou J."/>
            <person name="Guo T."/>
            <person name="Zhao T."/>
            <person name="Huang S."/>
            <person name="Miao D."/>
            <person name="Khan W.U."/>
            <person name="Rao P."/>
            <person name="Ye M."/>
            <person name="Lei B."/>
            <person name="Liao W."/>
            <person name="Wang J."/>
            <person name="Ji L."/>
            <person name="Li Y."/>
            <person name="Guo B."/>
            <person name="Mustafa N.S."/>
            <person name="Li S."/>
            <person name="Yun Q."/>
            <person name="Keller S.R."/>
            <person name="Mao J."/>
            <person name="Zhang R."/>
            <person name="Strauss S.H."/>
        </authorList>
    </citation>
    <scope>NUCLEOTIDE SEQUENCE</scope>
    <source>
        <strain evidence="3">GM15</strain>
        <tissue evidence="3">Leaf</tissue>
    </source>
</reference>
<dbReference type="EMBL" id="JAAWWB010000001">
    <property type="protein sequence ID" value="KAG6791929.1"/>
    <property type="molecule type" value="Genomic_DNA"/>
</dbReference>
<name>A0A8X8IY78_POPTO</name>
<dbReference type="PANTHER" id="PTHR36890:SF1">
    <property type="entry name" value="PROTEIN CYCLOPS"/>
    <property type="match status" value="1"/>
</dbReference>
<comment type="caution">
    <text evidence="3">The sequence shown here is derived from an EMBL/GenBank/DDBJ whole genome shotgun (WGS) entry which is preliminary data.</text>
</comment>
<dbReference type="GO" id="GO:0005634">
    <property type="term" value="C:nucleus"/>
    <property type="evidence" value="ECO:0007669"/>
    <property type="project" value="InterPro"/>
</dbReference>
<protein>
    <recommendedName>
        <fullName evidence="5">Protein CYCLOPS</fullName>
    </recommendedName>
</protein>
<keyword evidence="4" id="KW-1185">Reference proteome</keyword>
<evidence type="ECO:0000313" key="4">
    <source>
        <dbReference type="Proteomes" id="UP000886885"/>
    </source>
</evidence>
<accession>A0A8X8IY78</accession>
<evidence type="ECO:0000256" key="1">
    <source>
        <dbReference type="SAM" id="Coils"/>
    </source>
</evidence>
<proteinExistence type="predicted"/>
<dbReference type="Proteomes" id="UP000886885">
    <property type="component" value="Chromosome 1A"/>
</dbReference>
<dbReference type="GO" id="GO:0036377">
    <property type="term" value="P:arbuscular mycorrhizal association"/>
    <property type="evidence" value="ECO:0007669"/>
    <property type="project" value="InterPro"/>
</dbReference>